<proteinExistence type="predicted"/>
<reference evidence="2 3" key="1">
    <citation type="submission" date="2015-03" db="EMBL/GenBank/DDBJ databases">
        <authorList>
            <person name="Murphy D."/>
        </authorList>
    </citation>
    <scope>NUCLEOTIDE SEQUENCE [LARGE SCALE GENOMIC DNA]</scope>
    <source>
        <strain evidence="2 3">FCF326</strain>
    </source>
</reference>
<sequence length="29" mass="3104">MDTNLKMSLITTVGALAMIIAFSFVAVMN</sequence>
<accession>A0A0T9KQF2</accession>
<keyword evidence="1" id="KW-0812">Transmembrane</keyword>
<dbReference type="AlphaFoldDB" id="A0A0T9KQF2"/>
<keyword evidence="1" id="KW-1133">Transmembrane helix</keyword>
<protein>
    <submittedName>
        <fullName evidence="2">Uncharacterized protein</fullName>
    </submittedName>
</protein>
<evidence type="ECO:0000313" key="3">
    <source>
        <dbReference type="Proteomes" id="UP000045824"/>
    </source>
</evidence>
<evidence type="ECO:0000256" key="1">
    <source>
        <dbReference type="SAM" id="Phobius"/>
    </source>
</evidence>
<dbReference type="Proteomes" id="UP000045824">
    <property type="component" value="Unassembled WGS sequence"/>
</dbReference>
<name>A0A0T9KQF2_YERKR</name>
<dbReference type="GeneID" id="61818243"/>
<keyword evidence="1" id="KW-0472">Membrane</keyword>
<feature type="transmembrane region" description="Helical" evidence="1">
    <location>
        <begin position="7"/>
        <end position="28"/>
    </location>
</feature>
<dbReference type="RefSeq" id="WP_016266160.1">
    <property type="nucleotide sequence ID" value="NZ_CABHXL010000015.1"/>
</dbReference>
<organism evidence="2 3">
    <name type="scientific">Yersinia kristensenii</name>
    <dbReference type="NCBI Taxonomy" id="28152"/>
    <lineage>
        <taxon>Bacteria</taxon>
        <taxon>Pseudomonadati</taxon>
        <taxon>Pseudomonadota</taxon>
        <taxon>Gammaproteobacteria</taxon>
        <taxon>Enterobacterales</taxon>
        <taxon>Yersiniaceae</taxon>
        <taxon>Yersinia</taxon>
    </lineage>
</organism>
<gene>
    <name evidence="2" type="ORF">ERS008491_00679</name>
</gene>
<evidence type="ECO:0000313" key="2">
    <source>
        <dbReference type="EMBL" id="CNE20911.1"/>
    </source>
</evidence>
<dbReference type="NCBIfam" id="NF033411">
    <property type="entry name" value="small_mem_YnhF"/>
    <property type="match status" value="1"/>
</dbReference>
<dbReference type="InterPro" id="IPR047743">
    <property type="entry name" value="YnhF-like"/>
</dbReference>
<dbReference type="EMBL" id="CPYI01000002">
    <property type="protein sequence ID" value="CNE20911.1"/>
    <property type="molecule type" value="Genomic_DNA"/>
</dbReference>